<dbReference type="GO" id="GO:0000111">
    <property type="term" value="C:nucleotide-excision repair factor 2 complex"/>
    <property type="evidence" value="ECO:0007669"/>
    <property type="project" value="TreeGrafter"/>
</dbReference>
<feature type="compositionally biased region" description="Acidic residues" evidence="7">
    <location>
        <begin position="98"/>
        <end position="114"/>
    </location>
</feature>
<evidence type="ECO:0000256" key="6">
    <source>
        <dbReference type="SAM" id="Coils"/>
    </source>
</evidence>
<dbReference type="SUPFAM" id="SSF54001">
    <property type="entry name" value="Cysteine proteinases"/>
    <property type="match status" value="1"/>
</dbReference>
<dbReference type="Proteomes" id="UP000696573">
    <property type="component" value="Unassembled WGS sequence"/>
</dbReference>
<evidence type="ECO:0000256" key="1">
    <source>
        <dbReference type="ARBA" id="ARBA00004123"/>
    </source>
</evidence>
<evidence type="ECO:0000313" key="11">
    <source>
        <dbReference type="EMBL" id="CAH0014814.1"/>
    </source>
</evidence>
<proteinExistence type="inferred from homology"/>
<comment type="subcellular location">
    <subcellularLocation>
        <location evidence="1">Nucleus</location>
    </subcellularLocation>
</comment>
<dbReference type="Pfam" id="PF03835">
    <property type="entry name" value="Rad4"/>
    <property type="match status" value="1"/>
</dbReference>
<comment type="similarity">
    <text evidence="2">Belongs to the XPC family.</text>
</comment>
<feature type="compositionally biased region" description="Basic and acidic residues" evidence="7">
    <location>
        <begin position="73"/>
        <end position="82"/>
    </location>
</feature>
<feature type="compositionally biased region" description="Low complexity" evidence="7">
    <location>
        <begin position="9"/>
        <end position="19"/>
    </location>
</feature>
<dbReference type="SMART" id="SM01030">
    <property type="entry name" value="BHD_1"/>
    <property type="match status" value="1"/>
</dbReference>
<gene>
    <name evidence="11" type="ORF">CRHIZ90672A_00016111</name>
</gene>
<dbReference type="EMBL" id="CABFNQ020000438">
    <property type="protein sequence ID" value="CAH0014814.1"/>
    <property type="molecule type" value="Genomic_DNA"/>
</dbReference>
<evidence type="ECO:0000259" key="8">
    <source>
        <dbReference type="SMART" id="SM01030"/>
    </source>
</evidence>
<accession>A0A9N9V3W3</accession>
<feature type="domain" description="Rad4 beta-hairpin" evidence="10">
    <location>
        <begin position="663"/>
        <end position="737"/>
    </location>
</feature>
<dbReference type="InterPro" id="IPR004583">
    <property type="entry name" value="DNA_repair_Rad4"/>
</dbReference>
<dbReference type="SMART" id="SM01031">
    <property type="entry name" value="BHD_2"/>
    <property type="match status" value="1"/>
</dbReference>
<dbReference type="Pfam" id="PF10403">
    <property type="entry name" value="BHD_1"/>
    <property type="match status" value="1"/>
</dbReference>
<dbReference type="InterPro" id="IPR042488">
    <property type="entry name" value="Rad4_BHD3_sf"/>
</dbReference>
<feature type="region of interest" description="Disordered" evidence="7">
    <location>
        <begin position="617"/>
        <end position="640"/>
    </location>
</feature>
<dbReference type="InterPro" id="IPR018328">
    <property type="entry name" value="Rad4_beta-hairpin_dom3"/>
</dbReference>
<comment type="caution">
    <text evidence="11">The sequence shown here is derived from an EMBL/GenBank/DDBJ whole genome shotgun (WGS) entry which is preliminary data.</text>
</comment>
<dbReference type="Gene3D" id="3.30.70.2460">
    <property type="entry name" value="Rad4, beta-hairpin domain BHD3"/>
    <property type="match status" value="1"/>
</dbReference>
<feature type="domain" description="Rad4 beta-hairpin" evidence="9">
    <location>
        <begin position="593"/>
        <end position="656"/>
    </location>
</feature>
<dbReference type="InterPro" id="IPR036985">
    <property type="entry name" value="Transglutaminase-like_sf"/>
</dbReference>
<dbReference type="GO" id="GO:0006289">
    <property type="term" value="P:nucleotide-excision repair"/>
    <property type="evidence" value="ECO:0007669"/>
    <property type="project" value="InterPro"/>
</dbReference>
<reference evidence="11" key="1">
    <citation type="submission" date="2021-10" db="EMBL/GenBank/DDBJ databases">
        <authorList>
            <person name="Piombo E."/>
        </authorList>
    </citation>
    <scope>NUCLEOTIDE SEQUENCE</scope>
</reference>
<evidence type="ECO:0000259" key="10">
    <source>
        <dbReference type="SMART" id="SM01032"/>
    </source>
</evidence>
<dbReference type="AlphaFoldDB" id="A0A9N9V3W3"/>
<feature type="region of interest" description="Disordered" evidence="7">
    <location>
        <begin position="390"/>
        <end position="412"/>
    </location>
</feature>
<feature type="domain" description="Rad4 beta-hairpin" evidence="8">
    <location>
        <begin position="534"/>
        <end position="591"/>
    </location>
</feature>
<evidence type="ECO:0000259" key="9">
    <source>
        <dbReference type="SMART" id="SM01031"/>
    </source>
</evidence>
<dbReference type="GO" id="GO:0006298">
    <property type="term" value="P:mismatch repair"/>
    <property type="evidence" value="ECO:0007669"/>
    <property type="project" value="TreeGrafter"/>
</dbReference>
<dbReference type="GO" id="GO:0071942">
    <property type="term" value="C:XPC complex"/>
    <property type="evidence" value="ECO:0007669"/>
    <property type="project" value="TreeGrafter"/>
</dbReference>
<organism evidence="11 12">
    <name type="scientific">Clonostachys rhizophaga</name>
    <dbReference type="NCBI Taxonomy" id="160324"/>
    <lineage>
        <taxon>Eukaryota</taxon>
        <taxon>Fungi</taxon>
        <taxon>Dikarya</taxon>
        <taxon>Ascomycota</taxon>
        <taxon>Pezizomycotina</taxon>
        <taxon>Sordariomycetes</taxon>
        <taxon>Hypocreomycetidae</taxon>
        <taxon>Hypocreales</taxon>
        <taxon>Bionectriaceae</taxon>
        <taxon>Clonostachys</taxon>
    </lineage>
</organism>
<dbReference type="PANTHER" id="PTHR12135">
    <property type="entry name" value="DNA REPAIR PROTEIN XP-C / RAD4"/>
    <property type="match status" value="1"/>
</dbReference>
<evidence type="ECO:0000256" key="7">
    <source>
        <dbReference type="SAM" id="MobiDB-lite"/>
    </source>
</evidence>
<dbReference type="GO" id="GO:0003684">
    <property type="term" value="F:damaged DNA binding"/>
    <property type="evidence" value="ECO:0007669"/>
    <property type="project" value="InterPro"/>
</dbReference>
<name>A0A9N9V3W3_9HYPO</name>
<keyword evidence="3" id="KW-0227">DNA damage</keyword>
<feature type="coiled-coil region" evidence="6">
    <location>
        <begin position="726"/>
        <end position="753"/>
    </location>
</feature>
<evidence type="ECO:0000256" key="4">
    <source>
        <dbReference type="ARBA" id="ARBA00023204"/>
    </source>
</evidence>
<dbReference type="GO" id="GO:0005737">
    <property type="term" value="C:cytoplasm"/>
    <property type="evidence" value="ECO:0007669"/>
    <property type="project" value="TreeGrafter"/>
</dbReference>
<dbReference type="InterPro" id="IPR018327">
    <property type="entry name" value="BHD_2"/>
</dbReference>
<feature type="compositionally biased region" description="Basic and acidic residues" evidence="7">
    <location>
        <begin position="784"/>
        <end position="794"/>
    </location>
</feature>
<feature type="compositionally biased region" description="Basic and acidic residues" evidence="7">
    <location>
        <begin position="336"/>
        <end position="351"/>
    </location>
</feature>
<sequence>MVGRRRNGAGRASTAAAGRPSAPDIYHEMLTEAGVSSRQQPIAERPLKRRRVGRNADPVEDGPSSAAPATVVDKAEQNREAVQDDPVPAPTVQTMERDSDESEDEDVEFEDVDFEAWLNAGTGEGPSGAAGEPSGEPEEEPAELELNLTAQRSEMTPKKKSVARAKPLSREEKERRTQVHQMHLLCLLSHVAKRNHWCNDPKVQDLLRSLLPKKTVTYLNPGSDLSQFGWTNSLKTGLQQVAEIWNTKFEITERGLRRSLWAENPEQLQDYEAPDDMESCLDREDFRHSAKRLEGSRDVGAQLYCALLRAAGVRARLVCSLQPLACVSGAPVLAKPKESKTKASKASRAEQVRASMAQYEERSNAARASLAEGLGGSTALRRLGHPSATAYNFKPAAAPPPKPKAGRGFSAPKRIRESPQPVYWVEVLDVGHQKWQPADPVVTNTFWKPKVFEPAMTDKENLMSYVIAFEADGSAKDVTRRYTKAYTSKTRRWRVENASEGGERWWHKVMKSYQKPVPDVLDQIEDNELVGVEAREPMPRNVQDFKDHPIYALERHLRRHDVLIRDAKPSGTISAGRGMPLEKIYRRRDVKIARTADKWYRMGREVLPNEIPAKWVPKRAQPKKSRYDDDREDEREKDDAGMPIYTIDQTEQYEAPPVRDGKVPKNKFGNIDLYVPSMVPRGGVHVEHEQASRAAYVLGVDYAPALTGFSFKGRQGSAVLNGIVIAKEYEEAVREAIEGLENMEQEAEIEKRRQTVLRVWRKFIMGLRIRERVWAGVDEEERMEAEREAEREAGLDAEIEDAPSDVTEEFDMVTGDDDYNDEDYGGGGFLVD</sequence>
<feature type="region of interest" description="Disordered" evidence="7">
    <location>
        <begin position="1"/>
        <end position="176"/>
    </location>
</feature>
<keyword evidence="4" id="KW-0234">DNA repair</keyword>
<evidence type="ECO:0008006" key="13">
    <source>
        <dbReference type="Google" id="ProtNLM"/>
    </source>
</evidence>
<dbReference type="Pfam" id="PF10404">
    <property type="entry name" value="BHD_2"/>
    <property type="match status" value="1"/>
</dbReference>
<dbReference type="SMART" id="SM01032">
    <property type="entry name" value="BHD_3"/>
    <property type="match status" value="1"/>
</dbReference>
<keyword evidence="12" id="KW-1185">Reference proteome</keyword>
<dbReference type="InterPro" id="IPR038765">
    <property type="entry name" value="Papain-like_cys_pep_sf"/>
</dbReference>
<keyword evidence="6" id="KW-0175">Coiled coil</keyword>
<dbReference type="GO" id="GO:0003697">
    <property type="term" value="F:single-stranded DNA binding"/>
    <property type="evidence" value="ECO:0007669"/>
    <property type="project" value="TreeGrafter"/>
</dbReference>
<dbReference type="InterPro" id="IPR018326">
    <property type="entry name" value="Rad4_beta-hairpin_dom1"/>
</dbReference>
<protein>
    <recommendedName>
        <fullName evidence="13">DNA repair protein rhp41</fullName>
    </recommendedName>
</protein>
<dbReference type="InterPro" id="IPR018325">
    <property type="entry name" value="Rad4/PNGase_transGLS-fold"/>
</dbReference>
<keyword evidence="5" id="KW-0539">Nucleus</keyword>
<feature type="region of interest" description="Disordered" evidence="7">
    <location>
        <begin position="336"/>
        <end position="358"/>
    </location>
</feature>
<dbReference type="Pfam" id="PF10405">
    <property type="entry name" value="BHD_3"/>
    <property type="match status" value="1"/>
</dbReference>
<dbReference type="PANTHER" id="PTHR12135:SF0">
    <property type="entry name" value="DNA REPAIR PROTEIN COMPLEMENTING XP-C CELLS"/>
    <property type="match status" value="1"/>
</dbReference>
<feature type="compositionally biased region" description="Acidic residues" evidence="7">
    <location>
        <begin position="795"/>
        <end position="824"/>
    </location>
</feature>
<dbReference type="OrthoDB" id="300780at2759"/>
<dbReference type="Gene3D" id="2.20.20.110">
    <property type="entry name" value="Rad4, beta-hairpin domain BHD1"/>
    <property type="match status" value="1"/>
</dbReference>
<evidence type="ECO:0000313" key="12">
    <source>
        <dbReference type="Proteomes" id="UP000696573"/>
    </source>
</evidence>
<feature type="region of interest" description="Disordered" evidence="7">
    <location>
        <begin position="780"/>
        <end position="832"/>
    </location>
</feature>
<evidence type="ECO:0000256" key="5">
    <source>
        <dbReference type="ARBA" id="ARBA00023242"/>
    </source>
</evidence>
<dbReference type="Gene3D" id="3.90.260.10">
    <property type="entry name" value="Transglutaminase-like"/>
    <property type="match status" value="1"/>
</dbReference>
<evidence type="ECO:0000256" key="2">
    <source>
        <dbReference type="ARBA" id="ARBA00009525"/>
    </source>
</evidence>
<evidence type="ECO:0000256" key="3">
    <source>
        <dbReference type="ARBA" id="ARBA00022763"/>
    </source>
</evidence>